<dbReference type="PANTHER" id="PTHR30006:SF25">
    <property type="entry name" value="PHOSPHOGLYCERATE TRANSPORT REGULATORY PROTEIN PGTC"/>
    <property type="match status" value="1"/>
</dbReference>
<dbReference type="Proteomes" id="UP001302666">
    <property type="component" value="Chromosome"/>
</dbReference>
<proteinExistence type="predicted"/>
<protein>
    <submittedName>
        <fullName evidence="2">ABC transporter substrate-binding protein</fullName>
    </submittedName>
</protein>
<keyword evidence="1" id="KW-0732">Signal</keyword>
<dbReference type="PANTHER" id="PTHR30006">
    <property type="entry name" value="THIAMINE-BINDING PERIPLASMIC PROTEIN-RELATED"/>
    <property type="match status" value="1"/>
</dbReference>
<evidence type="ECO:0000313" key="3">
    <source>
        <dbReference type="Proteomes" id="UP001302666"/>
    </source>
</evidence>
<reference evidence="2 3" key="1">
    <citation type="submission" date="2023-10" db="EMBL/GenBank/DDBJ databases">
        <title>Eight complete genome sequences of bacteria isolated from laboratory stock of Giant Kelp gametophytes.</title>
        <authorList>
            <person name="Tolentino B."/>
            <person name="Nuzhdin S."/>
        </authorList>
    </citation>
    <scope>NUCLEOTIDE SEQUENCE [LARGE SCALE GENOMIC DNA]</scope>
    <source>
        <strain evidence="2 3">LC.270.F.C4</strain>
    </source>
</reference>
<dbReference type="Gene3D" id="3.40.190.10">
    <property type="entry name" value="Periplasmic binding protein-like II"/>
    <property type="match status" value="2"/>
</dbReference>
<dbReference type="SUPFAM" id="SSF53850">
    <property type="entry name" value="Periplasmic binding protein-like II"/>
    <property type="match status" value="1"/>
</dbReference>
<name>A0ABZ0HE30_TRISK</name>
<sequence>MRRLWILLLMVLFGTPLGAKDLTILTSFPSDMTDVFESLWQDAKPRTRIQVLNKNTISAMEEIQQGNARAFDLFWASSPEAFVLLGRDDRFADATVCSPNGPAPIEAFAVSSVGWSRRSDSTLFMPGSWNDLLLPIYRDRIAMARPARSGTMHLLVEQLLQVRGWDEGWTYLLELAGNLSTLTARSHGVPDGLINRRFDIGLMIDFLSTSRGEALQFRYGRPMTTFSAQIGILKGGINPDLACAFVEMLLSRSGQLALRHPNVSRIPIDAPIRAEISATIPPEITADLKLPWLEYDPELSADRYWAVNALFDLMIADVLVERRALWRRYHALKKQGFGAELDRVHQLLTKVPISERAATDVSHSAATGLRPSVQPATGSDERKLLDGWREEVRALLALAAADLEALETSRDE</sequence>
<evidence type="ECO:0000256" key="1">
    <source>
        <dbReference type="ARBA" id="ARBA00022729"/>
    </source>
</evidence>
<keyword evidence="3" id="KW-1185">Reference proteome</keyword>
<dbReference type="EMBL" id="CP136704">
    <property type="protein sequence ID" value="WOI33100.1"/>
    <property type="molecule type" value="Genomic_DNA"/>
</dbReference>
<organism evidence="2 3">
    <name type="scientific">Tritonibacter scottomollicae</name>
    <name type="common">Epibacterium scottomollicae</name>
    <dbReference type="NCBI Taxonomy" id="483013"/>
    <lineage>
        <taxon>Bacteria</taxon>
        <taxon>Pseudomonadati</taxon>
        <taxon>Pseudomonadota</taxon>
        <taxon>Alphaproteobacteria</taxon>
        <taxon>Rhodobacterales</taxon>
        <taxon>Paracoccaceae</taxon>
        <taxon>Tritonibacter</taxon>
    </lineage>
</organism>
<dbReference type="Pfam" id="PF13343">
    <property type="entry name" value="SBP_bac_6"/>
    <property type="match status" value="1"/>
</dbReference>
<accession>A0ABZ0HE30</accession>
<gene>
    <name evidence="2" type="ORF">R1T40_19580</name>
</gene>
<evidence type="ECO:0000313" key="2">
    <source>
        <dbReference type="EMBL" id="WOI33100.1"/>
    </source>
</evidence>